<organism evidence="2">
    <name type="scientific">Cupriavidus taiwanensis</name>
    <dbReference type="NCBI Taxonomy" id="164546"/>
    <lineage>
        <taxon>Bacteria</taxon>
        <taxon>Pseudomonadati</taxon>
        <taxon>Pseudomonadota</taxon>
        <taxon>Betaproteobacteria</taxon>
        <taxon>Burkholderiales</taxon>
        <taxon>Burkholderiaceae</taxon>
        <taxon>Cupriavidus</taxon>
    </lineage>
</organism>
<dbReference type="AlphaFoldDB" id="A0A375C8Y0"/>
<feature type="region of interest" description="Disordered" evidence="1">
    <location>
        <begin position="333"/>
        <end position="352"/>
    </location>
</feature>
<protein>
    <submittedName>
        <fullName evidence="2">Uncharacterized protein</fullName>
    </submittedName>
</protein>
<feature type="compositionally biased region" description="Low complexity" evidence="1">
    <location>
        <begin position="337"/>
        <end position="349"/>
    </location>
</feature>
<reference evidence="2" key="1">
    <citation type="submission" date="2018-01" db="EMBL/GenBank/DDBJ databases">
        <authorList>
            <person name="Clerissi C."/>
        </authorList>
    </citation>
    <scope>NUCLEOTIDE SEQUENCE</scope>
    <source>
        <strain evidence="2">Cupriavidus taiwanensis LMG 19430</strain>
    </source>
</reference>
<evidence type="ECO:0000256" key="1">
    <source>
        <dbReference type="SAM" id="MobiDB-lite"/>
    </source>
</evidence>
<gene>
    <name evidence="2" type="ORF">CBM2586_B10183</name>
</gene>
<evidence type="ECO:0000313" key="2">
    <source>
        <dbReference type="EMBL" id="SOY65588.1"/>
    </source>
</evidence>
<name>A0A375C8Y0_9BURK</name>
<dbReference type="EMBL" id="OFSN01000015">
    <property type="protein sequence ID" value="SOY65588.1"/>
    <property type="molecule type" value="Genomic_DNA"/>
</dbReference>
<comment type="caution">
    <text evidence="2">The sequence shown here is derived from an EMBL/GenBank/DDBJ whole genome shotgun (WGS) entry which is preliminary data.</text>
</comment>
<sequence>MATEINPLAFAQGWQTSQQMIDGAQENKLRKLLIDQKAREVGQQNALSGIIGNTANYDQNGYLKREALPQIAAAAPGQLPAYQRLMSDQATEQASAQKQKREALIAQFDWADKNMASVRDQAGWDEFRARAAAVYPDIAARLPAQFDPASIQANRMKMVPVIEQLKLEQQQQQFAETQRHNRATEANTLRGQEMTAETTRRGQDLTAAAAAAKPNQEEAKAQTQRVKDANDALGLLDQAEKLVPASTGSYIGAGLDAGMAAFGKSTEGAKAAAQLKAIEGMLVSKMPKMSGPQSDKDVAMYRQMAGTIGDPTIPRDTKLAAIKTIREIQNKYAGNEAAPASPSVPKSSPTDALAELQRRAGSDPALAAKLKAMGY</sequence>
<proteinExistence type="predicted"/>
<dbReference type="Proteomes" id="UP000257016">
    <property type="component" value="Unassembled WGS sequence"/>
</dbReference>
<accession>A0A375C8Y0</accession>